<evidence type="ECO:0000259" key="2">
    <source>
        <dbReference type="PROSITE" id="PS51502"/>
    </source>
</evidence>
<dbReference type="PANTHER" id="PTHR33178:SF10">
    <property type="entry name" value="STRESS-RESPONSE A_B BARREL DOMAIN-CONTAINING PROTEIN"/>
    <property type="match status" value="1"/>
</dbReference>
<comment type="subunit">
    <text evidence="1">Homodimer.</text>
</comment>
<gene>
    <name evidence="3" type="ORF">EDM22_11060</name>
</gene>
<keyword evidence="4" id="KW-1185">Reference proteome</keyword>
<accession>A0A3M8AB77</accession>
<dbReference type="SUPFAM" id="SSF54909">
    <property type="entry name" value="Dimeric alpha+beta barrel"/>
    <property type="match status" value="1"/>
</dbReference>
<dbReference type="Proteomes" id="UP000275048">
    <property type="component" value="Unassembled WGS sequence"/>
</dbReference>
<organism evidence="3 4">
    <name type="scientific">Agromyces tardus</name>
    <dbReference type="NCBI Taxonomy" id="2583849"/>
    <lineage>
        <taxon>Bacteria</taxon>
        <taxon>Bacillati</taxon>
        <taxon>Actinomycetota</taxon>
        <taxon>Actinomycetes</taxon>
        <taxon>Micrococcales</taxon>
        <taxon>Microbacteriaceae</taxon>
        <taxon>Agromyces</taxon>
    </lineage>
</organism>
<dbReference type="InterPro" id="IPR011008">
    <property type="entry name" value="Dimeric_a/b-barrel"/>
</dbReference>
<dbReference type="SMART" id="SM00886">
    <property type="entry name" value="Dabb"/>
    <property type="match status" value="1"/>
</dbReference>
<comment type="caution">
    <text evidence="3">The sequence shown here is derived from an EMBL/GenBank/DDBJ whole genome shotgun (WGS) entry which is preliminary data.</text>
</comment>
<evidence type="ECO:0000313" key="3">
    <source>
        <dbReference type="EMBL" id="RNB48398.1"/>
    </source>
</evidence>
<feature type="domain" description="Stress-response A/B barrel" evidence="2">
    <location>
        <begin position="30"/>
        <end position="124"/>
    </location>
</feature>
<name>A0A3M8AB77_9MICO</name>
<dbReference type="Pfam" id="PF07876">
    <property type="entry name" value="Dabb"/>
    <property type="match status" value="1"/>
</dbReference>
<reference evidence="3 4" key="1">
    <citation type="submission" date="2018-10" db="EMBL/GenBank/DDBJ databases">
        <title>Isolation, diversity and antibacterial activity of antinobacteria from the wheat rhizosphere soil.</title>
        <authorList>
            <person name="Sun T."/>
        </authorList>
    </citation>
    <scope>NUCLEOTIDE SEQUENCE [LARGE SCALE GENOMIC DNA]</scope>
    <source>
        <strain evidence="3 4">SJ-23</strain>
    </source>
</reference>
<dbReference type="EMBL" id="RHHB01000020">
    <property type="protein sequence ID" value="RNB48398.1"/>
    <property type="molecule type" value="Genomic_DNA"/>
</dbReference>
<evidence type="ECO:0000256" key="1">
    <source>
        <dbReference type="ARBA" id="ARBA00011738"/>
    </source>
</evidence>
<proteinExistence type="predicted"/>
<dbReference type="InterPro" id="IPR044662">
    <property type="entry name" value="HS1/DABB1-like"/>
</dbReference>
<dbReference type="InterPro" id="IPR013097">
    <property type="entry name" value="Dabb"/>
</dbReference>
<dbReference type="OrthoDB" id="9816070at2"/>
<evidence type="ECO:0000313" key="4">
    <source>
        <dbReference type="Proteomes" id="UP000275048"/>
    </source>
</evidence>
<dbReference type="AlphaFoldDB" id="A0A3M8AB77"/>
<dbReference type="Gene3D" id="3.30.70.100">
    <property type="match status" value="1"/>
</dbReference>
<sequence>MSAGALIRAPIDRRVQDRRVTEPTPPERPVVHVVLTRWKPDAPADALESMRARTRRFPVTVPGVLGVVEGPSSSPEGLEAGYTWALVVTFRDARARDAYLTHPAHLPVAEVIGEFAERLVVFDLDG</sequence>
<dbReference type="PANTHER" id="PTHR33178">
    <property type="match status" value="1"/>
</dbReference>
<protein>
    <submittedName>
        <fullName evidence="3">Dabb family protein</fullName>
    </submittedName>
</protein>
<dbReference type="PROSITE" id="PS51502">
    <property type="entry name" value="S_R_A_B_BARREL"/>
    <property type="match status" value="1"/>
</dbReference>